<comment type="similarity">
    <text evidence="1">Belongs to the thioesterase family.</text>
</comment>
<dbReference type="PANTHER" id="PTHR11487">
    <property type="entry name" value="THIOESTERASE"/>
    <property type="match status" value="1"/>
</dbReference>
<keyword evidence="4" id="KW-1185">Reference proteome</keyword>
<dbReference type="Proteomes" id="UP000249340">
    <property type="component" value="Chromosome"/>
</dbReference>
<dbReference type="InterPro" id="IPR001031">
    <property type="entry name" value="Thioesterase"/>
</dbReference>
<sequence>MSPFVRPRRLDDPALRLVVLHHAGGSGAAYFPLVRSLPADWDALLLDLPGRGKRHAQPPLEDMAELVARVTEDILPWADGPPLAIFGHSLGAVVAHETARALEARGASPVWVGVSGRAAPGWQGAAALPRHDLSDTELMSRLTEMGGMHPRIDELPDFRERFLDLVRRDLRAVAAYRPDPAREPLGVPLTAFGAVDDAWAPPRSLARWEQETCEEFRQRTFTGGHFYLLGPGGAAFTAELVREIRHAVRPGLADRTARVRTPV</sequence>
<proteinExistence type="inferred from homology"/>
<dbReference type="AlphaFoldDB" id="A0A345T2A5"/>
<dbReference type="RefSeq" id="WP_111492673.1">
    <property type="nucleotide sequence ID" value="NZ_CP031264.1"/>
</dbReference>
<accession>A0A345T2A5</accession>
<protein>
    <submittedName>
        <fullName evidence="3">Thioesterase</fullName>
    </submittedName>
</protein>
<dbReference type="Pfam" id="PF00975">
    <property type="entry name" value="Thioesterase"/>
    <property type="match status" value="1"/>
</dbReference>
<evidence type="ECO:0000256" key="1">
    <source>
        <dbReference type="ARBA" id="ARBA00007169"/>
    </source>
</evidence>
<evidence type="ECO:0000313" key="3">
    <source>
        <dbReference type="EMBL" id="AXI80110.1"/>
    </source>
</evidence>
<dbReference type="Gene3D" id="3.40.50.1820">
    <property type="entry name" value="alpha/beta hydrolase"/>
    <property type="match status" value="1"/>
</dbReference>
<feature type="domain" description="Thioesterase" evidence="2">
    <location>
        <begin position="16"/>
        <end position="232"/>
    </location>
</feature>
<organism evidence="3 4">
    <name type="scientific">Peterkaempfera bronchialis</name>
    <dbReference type="NCBI Taxonomy" id="2126346"/>
    <lineage>
        <taxon>Bacteria</taxon>
        <taxon>Bacillati</taxon>
        <taxon>Actinomycetota</taxon>
        <taxon>Actinomycetes</taxon>
        <taxon>Kitasatosporales</taxon>
        <taxon>Streptomycetaceae</taxon>
        <taxon>Peterkaempfera</taxon>
    </lineage>
</organism>
<dbReference type="PANTHER" id="PTHR11487:SF0">
    <property type="entry name" value="S-ACYL FATTY ACID SYNTHASE THIOESTERASE, MEDIUM CHAIN"/>
    <property type="match status" value="1"/>
</dbReference>
<dbReference type="SUPFAM" id="SSF53474">
    <property type="entry name" value="alpha/beta-Hydrolases"/>
    <property type="match status" value="1"/>
</dbReference>
<dbReference type="EMBL" id="CP031264">
    <property type="protein sequence ID" value="AXI80110.1"/>
    <property type="molecule type" value="Genomic_DNA"/>
</dbReference>
<evidence type="ECO:0000259" key="2">
    <source>
        <dbReference type="Pfam" id="PF00975"/>
    </source>
</evidence>
<evidence type="ECO:0000313" key="4">
    <source>
        <dbReference type="Proteomes" id="UP000249340"/>
    </source>
</evidence>
<dbReference type="InterPro" id="IPR012223">
    <property type="entry name" value="TEII"/>
</dbReference>
<dbReference type="InterPro" id="IPR029058">
    <property type="entry name" value="AB_hydrolase_fold"/>
</dbReference>
<gene>
    <name evidence="3" type="ORF">C7M71_024650</name>
</gene>
<dbReference type="KEGG" id="stri:C7M71_024650"/>
<dbReference type="OrthoDB" id="8480037at2"/>
<dbReference type="GO" id="GO:0008610">
    <property type="term" value="P:lipid biosynthetic process"/>
    <property type="evidence" value="ECO:0007669"/>
    <property type="project" value="TreeGrafter"/>
</dbReference>
<name>A0A345T2A5_9ACTN</name>
<reference evidence="4" key="1">
    <citation type="submission" date="2018-07" db="EMBL/GenBank/DDBJ databases">
        <title>Streptacidiphilus bronchialis DSM 106435 chromosome.</title>
        <authorList>
            <person name="Batra D."/>
            <person name="Gulvik C.A."/>
        </authorList>
    </citation>
    <scope>NUCLEOTIDE SEQUENCE [LARGE SCALE GENOMIC DNA]</scope>
    <source>
        <strain evidence="4">DSM 106435</strain>
    </source>
</reference>